<keyword evidence="2" id="KW-0472">Membrane</keyword>
<reference evidence="3 4" key="1">
    <citation type="journal article" date="2018" name="Cell">
        <title>The Chara Genome: Secondary Complexity and Implications for Plant Terrestrialization.</title>
        <authorList>
            <person name="Nishiyama T."/>
            <person name="Sakayama H."/>
            <person name="Vries J.D."/>
            <person name="Buschmann H."/>
            <person name="Saint-Marcoux D."/>
            <person name="Ullrich K.K."/>
            <person name="Haas F.B."/>
            <person name="Vanderstraeten L."/>
            <person name="Becker D."/>
            <person name="Lang D."/>
            <person name="Vosolsobe S."/>
            <person name="Rombauts S."/>
            <person name="Wilhelmsson P.K.I."/>
            <person name="Janitza P."/>
            <person name="Kern R."/>
            <person name="Heyl A."/>
            <person name="Rumpler F."/>
            <person name="Villalobos L.I.A.C."/>
            <person name="Clay J.M."/>
            <person name="Skokan R."/>
            <person name="Toyoda A."/>
            <person name="Suzuki Y."/>
            <person name="Kagoshima H."/>
            <person name="Schijlen E."/>
            <person name="Tajeshwar N."/>
            <person name="Catarino B."/>
            <person name="Hetherington A.J."/>
            <person name="Saltykova A."/>
            <person name="Bonnot C."/>
            <person name="Breuninger H."/>
            <person name="Symeonidi A."/>
            <person name="Radhakrishnan G.V."/>
            <person name="Van Nieuwerburgh F."/>
            <person name="Deforce D."/>
            <person name="Chang C."/>
            <person name="Karol K.G."/>
            <person name="Hedrich R."/>
            <person name="Ulvskov P."/>
            <person name="Glockner G."/>
            <person name="Delwiche C.F."/>
            <person name="Petrasek J."/>
            <person name="Van de Peer Y."/>
            <person name="Friml J."/>
            <person name="Beilby M."/>
            <person name="Dolan L."/>
            <person name="Kohara Y."/>
            <person name="Sugano S."/>
            <person name="Fujiyama A."/>
            <person name="Delaux P.-M."/>
            <person name="Quint M."/>
            <person name="TheiBen G."/>
            <person name="Hagemann M."/>
            <person name="Harholt J."/>
            <person name="Dunand C."/>
            <person name="Zachgo S."/>
            <person name="Langdale J."/>
            <person name="Maumus F."/>
            <person name="Straeten D.V.D."/>
            <person name="Gould S.B."/>
            <person name="Rensing S.A."/>
        </authorList>
    </citation>
    <scope>NUCLEOTIDE SEQUENCE [LARGE SCALE GENOMIC DNA]</scope>
    <source>
        <strain evidence="3 4">S276</strain>
    </source>
</reference>
<proteinExistence type="predicted"/>
<sequence>MAVVVSSISSRALSCHGGQVKVVAPGGPSPLPYSTVKMRGMRCLYGGRRGVVPIAADASGLRTVTTVKEMMLWQNTRHVASSLTRSDHEQLTAPLLLLRAHGDGCRKRSGSALRWSAVAPVKAKKADTSSDGKGEEISGSNRDRSARTSTVDYAVIAGGLISLPVVAWSLFTLKATGCGLPPGPGGSLGALEGISYLVVVGIAGWSLLGKLKGTPTENGLVNVIATLSYLTLLAGAVVFALQLLDYGFIPPPLPGEQCFG</sequence>
<evidence type="ECO:0000313" key="4">
    <source>
        <dbReference type="Proteomes" id="UP000265515"/>
    </source>
</evidence>
<feature type="transmembrane region" description="Helical" evidence="2">
    <location>
        <begin position="190"/>
        <end position="208"/>
    </location>
</feature>
<organism evidence="3 4">
    <name type="scientific">Chara braunii</name>
    <name type="common">Braun's stonewort</name>
    <dbReference type="NCBI Taxonomy" id="69332"/>
    <lineage>
        <taxon>Eukaryota</taxon>
        <taxon>Viridiplantae</taxon>
        <taxon>Streptophyta</taxon>
        <taxon>Charophyceae</taxon>
        <taxon>Charales</taxon>
        <taxon>Characeae</taxon>
        <taxon>Chara</taxon>
    </lineage>
</organism>
<feature type="region of interest" description="Disordered" evidence="1">
    <location>
        <begin position="124"/>
        <end position="143"/>
    </location>
</feature>
<gene>
    <name evidence="3" type="ORF">CBR_g37409</name>
</gene>
<accession>A0A388LMZ2</accession>
<name>A0A388LMZ2_CHABU</name>
<dbReference type="STRING" id="69332.A0A388LMZ2"/>
<evidence type="ECO:0000313" key="3">
    <source>
        <dbReference type="EMBL" id="GBG83605.1"/>
    </source>
</evidence>
<dbReference type="AlphaFoldDB" id="A0A388LMZ2"/>
<keyword evidence="4" id="KW-1185">Reference proteome</keyword>
<evidence type="ECO:0000256" key="1">
    <source>
        <dbReference type="SAM" id="MobiDB-lite"/>
    </source>
</evidence>
<feature type="transmembrane region" description="Helical" evidence="2">
    <location>
        <begin position="151"/>
        <end position="170"/>
    </location>
</feature>
<keyword evidence="2" id="KW-0812">Transmembrane</keyword>
<dbReference type="PANTHER" id="PTHR37231:SF2">
    <property type="entry name" value="EXPRESSED PROTEIN"/>
    <property type="match status" value="1"/>
</dbReference>
<keyword evidence="2" id="KW-1133">Transmembrane helix</keyword>
<dbReference type="PANTHER" id="PTHR37231">
    <property type="entry name" value="EXPRESSED PROTEIN"/>
    <property type="match status" value="1"/>
</dbReference>
<dbReference type="Gramene" id="GBG83605">
    <property type="protein sequence ID" value="GBG83605"/>
    <property type="gene ID" value="CBR_g37409"/>
</dbReference>
<dbReference type="Proteomes" id="UP000265515">
    <property type="component" value="Unassembled WGS sequence"/>
</dbReference>
<protein>
    <submittedName>
        <fullName evidence="3">Uncharacterized protein</fullName>
    </submittedName>
</protein>
<feature type="transmembrane region" description="Helical" evidence="2">
    <location>
        <begin position="220"/>
        <end position="244"/>
    </location>
</feature>
<evidence type="ECO:0000256" key="2">
    <source>
        <dbReference type="SAM" id="Phobius"/>
    </source>
</evidence>
<dbReference type="EMBL" id="BFEA01000445">
    <property type="protein sequence ID" value="GBG83605.1"/>
    <property type="molecule type" value="Genomic_DNA"/>
</dbReference>
<dbReference type="OrthoDB" id="2015857at2759"/>
<comment type="caution">
    <text evidence="3">The sequence shown here is derived from an EMBL/GenBank/DDBJ whole genome shotgun (WGS) entry which is preliminary data.</text>
</comment>